<dbReference type="eggNOG" id="COG4185">
    <property type="taxonomic scope" value="Bacteria"/>
</dbReference>
<accession>A0A0A2MGE2</accession>
<dbReference type="InterPro" id="IPR027417">
    <property type="entry name" value="P-loop_NTPase"/>
</dbReference>
<evidence type="ECO:0000256" key="2">
    <source>
        <dbReference type="ARBA" id="ARBA00022840"/>
    </source>
</evidence>
<gene>
    <name evidence="4" type="ORF">Q766_18195</name>
</gene>
<reference evidence="4 5" key="1">
    <citation type="submission" date="2013-09" db="EMBL/GenBank/DDBJ databases">
        <authorList>
            <person name="Zeng Z."/>
            <person name="Chen C."/>
        </authorList>
    </citation>
    <scope>NUCLEOTIDE SEQUENCE [LARGE SCALE GENOMIC DNA]</scope>
    <source>
        <strain evidence="4 5">WB 4.1-42</strain>
    </source>
</reference>
<sequence length="207" mass="23766">MPDLYIITGSNGAGKSSIGPDYLPEKLTAKLSVFDGDLLYTRKLKELFPSQVKSPKYAKQEALKYVVDLFEEQTENALLNNDSYLYEGHFINDETWQTPVKFKDAGYTIHLVFLGLENPDVSEARVAERVTDGGHYVDRHTIEANFYGNLQKLNTYYYIVDELTIIETTDIDHRILYQSIDHSPVFSVPDNELPEWFKTYLPNLIAQ</sequence>
<dbReference type="OrthoDB" id="9791543at2"/>
<keyword evidence="1" id="KW-0547">Nucleotide-binding</keyword>
<evidence type="ECO:0000313" key="4">
    <source>
        <dbReference type="EMBL" id="KGO91354.1"/>
    </source>
</evidence>
<dbReference type="Gene3D" id="3.40.50.300">
    <property type="entry name" value="P-loop containing nucleotide triphosphate hydrolases"/>
    <property type="match status" value="1"/>
</dbReference>
<dbReference type="Proteomes" id="UP000030111">
    <property type="component" value="Unassembled WGS sequence"/>
</dbReference>
<proteinExistence type="predicted"/>
<dbReference type="PANTHER" id="PTHR39206:SF1">
    <property type="entry name" value="SLL8004 PROTEIN"/>
    <property type="match status" value="1"/>
</dbReference>
<dbReference type="PANTHER" id="PTHR39206">
    <property type="entry name" value="SLL8004 PROTEIN"/>
    <property type="match status" value="1"/>
</dbReference>
<name>A0A0A2MGE2_9FLAO</name>
<dbReference type="EMBL" id="JRLY01000020">
    <property type="protein sequence ID" value="KGO91354.1"/>
    <property type="molecule type" value="Genomic_DNA"/>
</dbReference>
<evidence type="ECO:0000313" key="5">
    <source>
        <dbReference type="Proteomes" id="UP000030111"/>
    </source>
</evidence>
<evidence type="ECO:0000256" key="1">
    <source>
        <dbReference type="ARBA" id="ARBA00022741"/>
    </source>
</evidence>
<dbReference type="STRING" id="1121898.GCA_000422725_02279"/>
<dbReference type="InterPro" id="IPR010488">
    <property type="entry name" value="Zeta_toxin_domain"/>
</dbReference>
<dbReference type="Pfam" id="PF06414">
    <property type="entry name" value="Zeta_toxin"/>
    <property type="match status" value="1"/>
</dbReference>
<dbReference type="GO" id="GO:0016301">
    <property type="term" value="F:kinase activity"/>
    <property type="evidence" value="ECO:0007669"/>
    <property type="project" value="InterPro"/>
</dbReference>
<dbReference type="RefSeq" id="WP_026992650.1">
    <property type="nucleotide sequence ID" value="NZ_JRLY01000020.1"/>
</dbReference>
<keyword evidence="5" id="KW-1185">Reference proteome</keyword>
<dbReference type="SUPFAM" id="SSF52540">
    <property type="entry name" value="P-loop containing nucleoside triphosphate hydrolases"/>
    <property type="match status" value="1"/>
</dbReference>
<keyword evidence="2" id="KW-0067">ATP-binding</keyword>
<feature type="domain" description="Zeta toxin" evidence="3">
    <location>
        <begin position="2"/>
        <end position="167"/>
    </location>
</feature>
<comment type="caution">
    <text evidence="4">The sequence shown here is derived from an EMBL/GenBank/DDBJ whole genome shotgun (WGS) entry which is preliminary data.</text>
</comment>
<evidence type="ECO:0000259" key="3">
    <source>
        <dbReference type="Pfam" id="PF06414"/>
    </source>
</evidence>
<organism evidence="4 5">
    <name type="scientific">Flavobacterium subsaxonicum WB 4.1-42 = DSM 21790</name>
    <dbReference type="NCBI Taxonomy" id="1121898"/>
    <lineage>
        <taxon>Bacteria</taxon>
        <taxon>Pseudomonadati</taxon>
        <taxon>Bacteroidota</taxon>
        <taxon>Flavobacteriia</taxon>
        <taxon>Flavobacteriales</taxon>
        <taxon>Flavobacteriaceae</taxon>
        <taxon>Flavobacterium</taxon>
    </lineage>
</organism>
<dbReference type="GO" id="GO:0005524">
    <property type="term" value="F:ATP binding"/>
    <property type="evidence" value="ECO:0007669"/>
    <property type="project" value="UniProtKB-KW"/>
</dbReference>
<protein>
    <recommendedName>
        <fullName evidence="3">Zeta toxin domain-containing protein</fullName>
    </recommendedName>
</protein>
<dbReference type="AlphaFoldDB" id="A0A0A2MGE2"/>